<gene>
    <name evidence="1" type="ORF">B1J93_19565</name>
</gene>
<accession>A0A1T1DG40</accession>
<evidence type="ECO:0000313" key="2">
    <source>
        <dbReference type="Proteomes" id="UP000191008"/>
    </source>
</evidence>
<reference evidence="1 2" key="1">
    <citation type="submission" date="2017-02" db="EMBL/GenBank/DDBJ databases">
        <title>Comparative genomic analysis of Brazilian Leptospira kirschneri strains of different serogroups.</title>
        <authorList>
            <person name="Moreno L.Z."/>
            <person name="Miraglia F."/>
            <person name="Kremer F.S."/>
            <person name="Eslabao M.R."/>
            <person name="Lilenbaum W."/>
            <person name="Dellagostin O.A."/>
            <person name="Moreno A.M."/>
        </authorList>
    </citation>
    <scope>NUCLEOTIDE SEQUENCE [LARGE SCALE GENOMIC DNA]</scope>
    <source>
        <strain evidence="1 2">M110/06</strain>
    </source>
</reference>
<protein>
    <submittedName>
        <fullName evidence="1">Uncharacterized protein</fullName>
    </submittedName>
</protein>
<dbReference type="EMBL" id="MVIT01000078">
    <property type="protein sequence ID" value="OOV39797.1"/>
    <property type="molecule type" value="Genomic_DNA"/>
</dbReference>
<comment type="caution">
    <text evidence="1">The sequence shown here is derived from an EMBL/GenBank/DDBJ whole genome shotgun (WGS) entry which is preliminary data.</text>
</comment>
<dbReference type="Proteomes" id="UP000191008">
    <property type="component" value="Unassembled WGS sequence"/>
</dbReference>
<name>A0A1T1DG40_9LEPT</name>
<dbReference type="AlphaFoldDB" id="A0A1T1DG40"/>
<organism evidence="1 2">
    <name type="scientific">Leptospira kirschneri serovar Pomona</name>
    <dbReference type="NCBI Taxonomy" id="561005"/>
    <lineage>
        <taxon>Bacteria</taxon>
        <taxon>Pseudomonadati</taxon>
        <taxon>Spirochaetota</taxon>
        <taxon>Spirochaetia</taxon>
        <taxon>Leptospirales</taxon>
        <taxon>Leptospiraceae</taxon>
        <taxon>Leptospira</taxon>
    </lineage>
</organism>
<evidence type="ECO:0000313" key="1">
    <source>
        <dbReference type="EMBL" id="OOV39797.1"/>
    </source>
</evidence>
<proteinExistence type="predicted"/>
<sequence length="61" mass="7147">MWSQVIDIKKIECVAIVHNNLTEAKEPGPTVPFNLSFIDYWRDSPKFSYVEPTLDLSFLRF</sequence>